<evidence type="ECO:0000259" key="8">
    <source>
        <dbReference type="PROSITE" id="PS50109"/>
    </source>
</evidence>
<evidence type="ECO:0000256" key="5">
    <source>
        <dbReference type="ARBA" id="ARBA00022777"/>
    </source>
</evidence>
<comment type="caution">
    <text evidence="9">The sequence shown here is derived from an EMBL/GenBank/DDBJ whole genome shotgun (WGS) entry which is preliminary data.</text>
</comment>
<dbReference type="InterPro" id="IPR004358">
    <property type="entry name" value="Sig_transdc_His_kin-like_C"/>
</dbReference>
<dbReference type="SMART" id="SM00387">
    <property type="entry name" value="HATPase_c"/>
    <property type="match status" value="1"/>
</dbReference>
<dbReference type="SUPFAM" id="SSF55874">
    <property type="entry name" value="ATPase domain of HSP90 chaperone/DNA topoisomerase II/histidine kinase"/>
    <property type="match status" value="1"/>
</dbReference>
<keyword evidence="6" id="KW-0067">ATP-binding</keyword>
<dbReference type="PRINTS" id="PR00344">
    <property type="entry name" value="BCTRLSENSOR"/>
</dbReference>
<evidence type="ECO:0000256" key="3">
    <source>
        <dbReference type="ARBA" id="ARBA00022679"/>
    </source>
</evidence>
<dbReference type="PROSITE" id="PS50109">
    <property type="entry name" value="HIS_KIN"/>
    <property type="match status" value="1"/>
</dbReference>
<dbReference type="Proteomes" id="UP001518925">
    <property type="component" value="Unassembled WGS sequence"/>
</dbReference>
<evidence type="ECO:0000256" key="2">
    <source>
        <dbReference type="ARBA" id="ARBA00012438"/>
    </source>
</evidence>
<keyword evidence="3" id="KW-0808">Transferase</keyword>
<dbReference type="EMBL" id="JAFELM010000023">
    <property type="protein sequence ID" value="MBM6617542.1"/>
    <property type="molecule type" value="Genomic_DNA"/>
</dbReference>
<feature type="domain" description="Histidine kinase" evidence="8">
    <location>
        <begin position="1"/>
        <end position="109"/>
    </location>
</feature>
<evidence type="ECO:0000256" key="1">
    <source>
        <dbReference type="ARBA" id="ARBA00000085"/>
    </source>
</evidence>
<dbReference type="PANTHER" id="PTHR43065:SF34">
    <property type="entry name" value="SPORULATION KINASE A"/>
    <property type="match status" value="1"/>
</dbReference>
<protein>
    <recommendedName>
        <fullName evidence="2">histidine kinase</fullName>
        <ecNumber evidence="2">2.7.13.3</ecNumber>
    </recommendedName>
</protein>
<dbReference type="RefSeq" id="WP_204202973.1">
    <property type="nucleotide sequence ID" value="NZ_JAFELM010000023.1"/>
</dbReference>
<comment type="catalytic activity">
    <reaction evidence="1">
        <text>ATP + protein L-histidine = ADP + protein N-phospho-L-histidine.</text>
        <dbReference type="EC" id="2.7.13.3"/>
    </reaction>
</comment>
<keyword evidence="5" id="KW-0418">Kinase</keyword>
<reference evidence="9 10" key="1">
    <citation type="submission" date="2021-02" db="EMBL/GenBank/DDBJ databases">
        <title>Bacillus sp. RD4P76, an endophyte from a halophyte.</title>
        <authorList>
            <person name="Sun J.-Q."/>
        </authorList>
    </citation>
    <scope>NUCLEOTIDE SEQUENCE [LARGE SCALE GENOMIC DNA]</scope>
    <source>
        <strain evidence="9 10">RD4P76</strain>
    </source>
</reference>
<dbReference type="PANTHER" id="PTHR43065">
    <property type="entry name" value="SENSOR HISTIDINE KINASE"/>
    <property type="match status" value="1"/>
</dbReference>
<keyword evidence="4" id="KW-0547">Nucleotide-binding</keyword>
<gene>
    <name evidence="9" type="ORF">JR050_07600</name>
</gene>
<sequence>MRCDENQLKQVFINFIKNSIEAMPTGGVITIAVEEISDHRICLFFKDEGCGIPEDLLKKLGNPFVTTKENGTGLGLMVSYRIIENHQGSVTIESKENVGTTLKIELPRK</sequence>
<evidence type="ECO:0000256" key="7">
    <source>
        <dbReference type="ARBA" id="ARBA00023012"/>
    </source>
</evidence>
<evidence type="ECO:0000313" key="9">
    <source>
        <dbReference type="EMBL" id="MBM6617542.1"/>
    </source>
</evidence>
<dbReference type="InterPro" id="IPR005467">
    <property type="entry name" value="His_kinase_dom"/>
</dbReference>
<dbReference type="InterPro" id="IPR003594">
    <property type="entry name" value="HATPase_dom"/>
</dbReference>
<dbReference type="InterPro" id="IPR036890">
    <property type="entry name" value="HATPase_C_sf"/>
</dbReference>
<organism evidence="9 10">
    <name type="scientific">Bacillus suaedaesalsae</name>
    <dbReference type="NCBI Taxonomy" id="2810349"/>
    <lineage>
        <taxon>Bacteria</taxon>
        <taxon>Bacillati</taxon>
        <taxon>Bacillota</taxon>
        <taxon>Bacilli</taxon>
        <taxon>Bacillales</taxon>
        <taxon>Bacillaceae</taxon>
        <taxon>Bacillus</taxon>
    </lineage>
</organism>
<dbReference type="Pfam" id="PF02518">
    <property type="entry name" value="HATPase_c"/>
    <property type="match status" value="1"/>
</dbReference>
<dbReference type="Gene3D" id="3.30.565.10">
    <property type="entry name" value="Histidine kinase-like ATPase, C-terminal domain"/>
    <property type="match status" value="1"/>
</dbReference>
<proteinExistence type="predicted"/>
<name>A0ABS2DGC7_9BACI</name>
<evidence type="ECO:0000313" key="10">
    <source>
        <dbReference type="Proteomes" id="UP001518925"/>
    </source>
</evidence>
<accession>A0ABS2DGC7</accession>
<dbReference type="EC" id="2.7.13.3" evidence="2"/>
<evidence type="ECO:0000256" key="4">
    <source>
        <dbReference type="ARBA" id="ARBA00022741"/>
    </source>
</evidence>
<keyword evidence="10" id="KW-1185">Reference proteome</keyword>
<keyword evidence="7" id="KW-0902">Two-component regulatory system</keyword>
<evidence type="ECO:0000256" key="6">
    <source>
        <dbReference type="ARBA" id="ARBA00022840"/>
    </source>
</evidence>